<dbReference type="GO" id="GO:0030170">
    <property type="term" value="F:pyridoxal phosphate binding"/>
    <property type="evidence" value="ECO:0007669"/>
    <property type="project" value="InterPro"/>
</dbReference>
<dbReference type="Gene3D" id="3.90.1150.10">
    <property type="entry name" value="Aspartate Aminotransferase, domain 1"/>
    <property type="match status" value="1"/>
</dbReference>
<dbReference type="eggNOG" id="COG0001">
    <property type="taxonomic scope" value="Bacteria"/>
</dbReference>
<evidence type="ECO:0000256" key="8">
    <source>
        <dbReference type="HAMAP-Rule" id="MF_00375"/>
    </source>
</evidence>
<comment type="subunit">
    <text evidence="8">Homodimer.</text>
</comment>
<dbReference type="InterPro" id="IPR015421">
    <property type="entry name" value="PyrdxlP-dep_Trfase_major"/>
</dbReference>
<dbReference type="PANTHER" id="PTHR43713:SF3">
    <property type="entry name" value="GLUTAMATE-1-SEMIALDEHYDE 2,1-AMINOMUTASE 1, CHLOROPLASTIC-RELATED"/>
    <property type="match status" value="1"/>
</dbReference>
<dbReference type="GO" id="GO:0005737">
    <property type="term" value="C:cytoplasm"/>
    <property type="evidence" value="ECO:0007669"/>
    <property type="project" value="UniProtKB-SubCell"/>
</dbReference>
<evidence type="ECO:0000256" key="2">
    <source>
        <dbReference type="ARBA" id="ARBA00001933"/>
    </source>
</evidence>
<evidence type="ECO:0000256" key="1">
    <source>
        <dbReference type="ARBA" id="ARBA00001579"/>
    </source>
</evidence>
<proteinExistence type="inferred from homology"/>
<dbReference type="PANTHER" id="PTHR43713">
    <property type="entry name" value="GLUTAMATE-1-SEMIALDEHYDE 2,1-AMINOMUTASE"/>
    <property type="match status" value="1"/>
</dbReference>
<dbReference type="STRING" id="469383.Cwoe_5930"/>
<comment type="catalytic activity">
    <reaction evidence="1 8">
        <text>(S)-4-amino-5-oxopentanoate = 5-aminolevulinate</text>
        <dbReference type="Rhea" id="RHEA:14265"/>
        <dbReference type="ChEBI" id="CHEBI:57501"/>
        <dbReference type="ChEBI" id="CHEBI:356416"/>
        <dbReference type="EC" id="5.4.3.8"/>
    </reaction>
</comment>
<gene>
    <name evidence="8" type="primary">hemL</name>
    <name evidence="9" type="ordered locus">Cwoe_5930</name>
</gene>
<keyword evidence="8" id="KW-0963">Cytoplasm</keyword>
<organism evidence="9 10">
    <name type="scientific">Conexibacter woesei (strain DSM 14684 / CCUG 47730 / CIP 108061 / JCM 11494 / NBRC 100937 / ID131577)</name>
    <dbReference type="NCBI Taxonomy" id="469383"/>
    <lineage>
        <taxon>Bacteria</taxon>
        <taxon>Bacillati</taxon>
        <taxon>Actinomycetota</taxon>
        <taxon>Thermoleophilia</taxon>
        <taxon>Solirubrobacterales</taxon>
        <taxon>Conexibacteraceae</taxon>
        <taxon>Conexibacter</taxon>
    </lineage>
</organism>
<dbReference type="InterPro" id="IPR015424">
    <property type="entry name" value="PyrdxlP-dep_Trfase"/>
</dbReference>
<dbReference type="HAMAP" id="MF_00375">
    <property type="entry name" value="HemL_aminotrans_3"/>
    <property type="match status" value="1"/>
</dbReference>
<keyword evidence="5 8" id="KW-0663">Pyridoxal phosphate</keyword>
<accession>D3F3V5</accession>
<sequence length="431" mass="44104">MSEPTLNDARSSALYAEALRVLPGGVNSPVRAMRAIGRDPIFVARGEGPEIVDADGNRYVDYVCSWGPLIHGHAHPQVVAAVGEAAARGTSFGAPTAGEVELAEEVVARFASVEMVRMTSSGTEASMSALRLARAATGRETILKFSGAYHGHVDGLLAEAGSGLATQGIPASPGVPAAATAATVIVPWNDPDALLAATEAHELAAIVAEPYPANMGLVPPADGFLELLRARADATGALLVLDEVITGFRVARGGAQERAGVRADLTIMGKVLGGGVPAAAYAGPRALMERIAPAGDVYQAGTLSGNPLAVAAGLATLRLLDDDAYARLGATTERLAAGLHDAAASAGRAVQVVSVPGLLTVFFSADPVRDYAGAVACDRDAHAAWCRALLKRGVYPPPSQFEAWFPSLAHDDDAIERTLAAAAAAFAEVGP</sequence>
<dbReference type="AlphaFoldDB" id="D3F3V5"/>
<dbReference type="InterPro" id="IPR005814">
    <property type="entry name" value="Aminotrans_3"/>
</dbReference>
<evidence type="ECO:0000256" key="3">
    <source>
        <dbReference type="ARBA" id="ARBA00004819"/>
    </source>
</evidence>
<comment type="similarity">
    <text evidence="4 8">Belongs to the class-III pyridoxal-phosphate-dependent aminotransferase family. HemL subfamily.</text>
</comment>
<dbReference type="PROSITE" id="PS00600">
    <property type="entry name" value="AA_TRANSFER_CLASS_3"/>
    <property type="match status" value="1"/>
</dbReference>
<dbReference type="GO" id="GO:0006782">
    <property type="term" value="P:protoporphyrinogen IX biosynthetic process"/>
    <property type="evidence" value="ECO:0007669"/>
    <property type="project" value="UniProtKB-UniRule"/>
</dbReference>
<feature type="modified residue" description="N6-(pyridoxal phosphate)lysine" evidence="8">
    <location>
        <position position="270"/>
    </location>
</feature>
<dbReference type="GO" id="GO:0042286">
    <property type="term" value="F:glutamate-1-semialdehyde 2,1-aminomutase activity"/>
    <property type="evidence" value="ECO:0007669"/>
    <property type="project" value="UniProtKB-UniRule"/>
</dbReference>
<evidence type="ECO:0000256" key="4">
    <source>
        <dbReference type="ARBA" id="ARBA00008981"/>
    </source>
</evidence>
<dbReference type="OrthoDB" id="9801052at2"/>
<comment type="pathway">
    <text evidence="3 8">Porphyrin-containing compound metabolism; protoporphyrin-IX biosynthesis; 5-aminolevulinate from L-glutamyl-tRNA(Glu): step 2/2.</text>
</comment>
<evidence type="ECO:0000256" key="7">
    <source>
        <dbReference type="ARBA" id="ARBA00023244"/>
    </source>
</evidence>
<dbReference type="UniPathway" id="UPA00251">
    <property type="reaction ID" value="UER00317"/>
</dbReference>
<dbReference type="HOGENOM" id="CLU_016922_1_5_11"/>
<dbReference type="InterPro" id="IPR049704">
    <property type="entry name" value="Aminotrans_3_PPA_site"/>
</dbReference>
<dbReference type="RefSeq" id="WP_012937381.1">
    <property type="nucleotide sequence ID" value="NC_013739.1"/>
</dbReference>
<dbReference type="KEGG" id="cwo:Cwoe_5930"/>
<dbReference type="EC" id="5.4.3.8" evidence="8"/>
<dbReference type="FunFam" id="3.40.640.10:FF:000021">
    <property type="entry name" value="Glutamate-1-semialdehyde 2,1-aminomutase"/>
    <property type="match status" value="1"/>
</dbReference>
<comment type="subcellular location">
    <subcellularLocation>
        <location evidence="8">Cytoplasm</location>
    </subcellularLocation>
</comment>
<evidence type="ECO:0000256" key="6">
    <source>
        <dbReference type="ARBA" id="ARBA00023235"/>
    </source>
</evidence>
<evidence type="ECO:0000256" key="5">
    <source>
        <dbReference type="ARBA" id="ARBA00022898"/>
    </source>
</evidence>
<protein>
    <recommendedName>
        <fullName evidence="8">Glutamate-1-semialdehyde 2,1-aminomutase</fullName>
        <shortName evidence="8">GSA</shortName>
        <ecNumber evidence="8">5.4.3.8</ecNumber>
    </recommendedName>
    <alternativeName>
        <fullName evidence="8">Glutamate-1-semialdehyde aminotransferase</fullName>
        <shortName evidence="8">GSA-AT</shortName>
    </alternativeName>
</protein>
<dbReference type="NCBIfam" id="TIGR00713">
    <property type="entry name" value="hemL"/>
    <property type="match status" value="1"/>
</dbReference>
<dbReference type="GO" id="GO:0008483">
    <property type="term" value="F:transaminase activity"/>
    <property type="evidence" value="ECO:0007669"/>
    <property type="project" value="InterPro"/>
</dbReference>
<name>D3F3V5_CONWI</name>
<dbReference type="EMBL" id="CP001854">
    <property type="protein sequence ID" value="ADB54330.1"/>
    <property type="molecule type" value="Genomic_DNA"/>
</dbReference>
<dbReference type="NCBIfam" id="NF000818">
    <property type="entry name" value="PRK00062.1"/>
    <property type="match status" value="1"/>
</dbReference>
<dbReference type="Gene3D" id="3.40.640.10">
    <property type="entry name" value="Type I PLP-dependent aspartate aminotransferase-like (Major domain)"/>
    <property type="match status" value="1"/>
</dbReference>
<dbReference type="Proteomes" id="UP000008229">
    <property type="component" value="Chromosome"/>
</dbReference>
<keyword evidence="10" id="KW-1185">Reference proteome</keyword>
<keyword evidence="7 8" id="KW-0627">Porphyrin biosynthesis</keyword>
<dbReference type="InterPro" id="IPR015422">
    <property type="entry name" value="PyrdxlP-dep_Trfase_small"/>
</dbReference>
<dbReference type="Pfam" id="PF00202">
    <property type="entry name" value="Aminotran_3"/>
    <property type="match status" value="1"/>
</dbReference>
<comment type="cofactor">
    <cofactor evidence="2 8">
        <name>pyridoxal 5'-phosphate</name>
        <dbReference type="ChEBI" id="CHEBI:597326"/>
    </cofactor>
</comment>
<evidence type="ECO:0000313" key="9">
    <source>
        <dbReference type="EMBL" id="ADB54330.1"/>
    </source>
</evidence>
<dbReference type="CDD" id="cd00610">
    <property type="entry name" value="OAT_like"/>
    <property type="match status" value="1"/>
</dbReference>
<dbReference type="InterPro" id="IPR004639">
    <property type="entry name" value="4pyrrol_synth_GluAld_NH2Trfase"/>
</dbReference>
<reference evidence="9 10" key="1">
    <citation type="journal article" date="2010" name="Stand. Genomic Sci.">
        <title>Complete genome sequence of Conexibacter woesei type strain (ID131577).</title>
        <authorList>
            <person name="Pukall R."/>
            <person name="Lapidus A."/>
            <person name="Glavina Del Rio T."/>
            <person name="Copeland A."/>
            <person name="Tice H."/>
            <person name="Cheng J.-F."/>
            <person name="Lucas S."/>
            <person name="Chen F."/>
            <person name="Nolan M."/>
            <person name="Bruce D."/>
            <person name="Goodwin L."/>
            <person name="Pitluck S."/>
            <person name="Mavromatis K."/>
            <person name="Ivanova N."/>
            <person name="Ovchinnikova G."/>
            <person name="Pati A."/>
            <person name="Chen A."/>
            <person name="Palaniappan K."/>
            <person name="Land M."/>
            <person name="Hauser L."/>
            <person name="Chang Y.-J."/>
            <person name="Jeffries C.D."/>
            <person name="Chain P."/>
            <person name="Meincke L."/>
            <person name="Sims D."/>
            <person name="Brettin T."/>
            <person name="Detter J.C."/>
            <person name="Rohde M."/>
            <person name="Goeker M."/>
            <person name="Bristow J."/>
            <person name="Eisen J.A."/>
            <person name="Markowitz V."/>
            <person name="Kyrpides N.C."/>
            <person name="Klenk H.-P."/>
            <person name="Hugenholtz P."/>
        </authorList>
    </citation>
    <scope>NUCLEOTIDE SEQUENCE [LARGE SCALE GENOMIC DNA]</scope>
    <source>
        <strain evidence="10">DSM 14684 / CIP 108061 / JCM 11494 / NBRC 100937 / ID131577</strain>
    </source>
</reference>
<dbReference type="SUPFAM" id="SSF53383">
    <property type="entry name" value="PLP-dependent transferases"/>
    <property type="match status" value="1"/>
</dbReference>
<keyword evidence="6 8" id="KW-0413">Isomerase</keyword>
<evidence type="ECO:0000313" key="10">
    <source>
        <dbReference type="Proteomes" id="UP000008229"/>
    </source>
</evidence>
<reference evidence="10" key="2">
    <citation type="submission" date="2010-01" db="EMBL/GenBank/DDBJ databases">
        <title>The complete genome of Conexibacter woesei DSM 14684.</title>
        <authorList>
            <consortium name="US DOE Joint Genome Institute (JGI-PGF)"/>
            <person name="Lucas S."/>
            <person name="Copeland A."/>
            <person name="Lapidus A."/>
            <person name="Glavina del Rio T."/>
            <person name="Dalin E."/>
            <person name="Tice H."/>
            <person name="Bruce D."/>
            <person name="Goodwin L."/>
            <person name="Pitluck S."/>
            <person name="Kyrpides N."/>
            <person name="Mavromatis K."/>
            <person name="Ivanova N."/>
            <person name="Mikhailova N."/>
            <person name="Chertkov O."/>
            <person name="Brettin T."/>
            <person name="Detter J.C."/>
            <person name="Han C."/>
            <person name="Larimer F."/>
            <person name="Land M."/>
            <person name="Hauser L."/>
            <person name="Markowitz V."/>
            <person name="Cheng J.-F."/>
            <person name="Hugenholtz P."/>
            <person name="Woyke T."/>
            <person name="Wu D."/>
            <person name="Pukall R."/>
            <person name="Steenblock K."/>
            <person name="Schneider S."/>
            <person name="Klenk H.-P."/>
            <person name="Eisen J.A."/>
        </authorList>
    </citation>
    <scope>NUCLEOTIDE SEQUENCE [LARGE SCALE GENOMIC DNA]</scope>
    <source>
        <strain evidence="10">DSM 14684 / CIP 108061 / JCM 11494 / NBRC 100937 / ID131577</strain>
    </source>
</reference>